<dbReference type="STRING" id="200361.A0A453N8D0"/>
<dbReference type="Proteomes" id="UP000015105">
    <property type="component" value="Chromosome 6D"/>
</dbReference>
<organism evidence="1 2">
    <name type="scientific">Aegilops tauschii subsp. strangulata</name>
    <name type="common">Goatgrass</name>
    <dbReference type="NCBI Taxonomy" id="200361"/>
    <lineage>
        <taxon>Eukaryota</taxon>
        <taxon>Viridiplantae</taxon>
        <taxon>Streptophyta</taxon>
        <taxon>Embryophyta</taxon>
        <taxon>Tracheophyta</taxon>
        <taxon>Spermatophyta</taxon>
        <taxon>Magnoliopsida</taxon>
        <taxon>Liliopsida</taxon>
        <taxon>Poales</taxon>
        <taxon>Poaceae</taxon>
        <taxon>BOP clade</taxon>
        <taxon>Pooideae</taxon>
        <taxon>Triticodae</taxon>
        <taxon>Triticeae</taxon>
        <taxon>Triticinae</taxon>
        <taxon>Aegilops</taxon>
    </lineage>
</organism>
<protein>
    <recommendedName>
        <fullName evidence="3">Reverse transcriptase zinc-binding domain-containing protein</fullName>
    </recommendedName>
</protein>
<sequence>QHLFFTCPVARVVWRSIGVVLGTDKCPDNYWQFFAWCYSFFQEGKNSIRLDLQPLAGQSGSLAIRLLLRKKQIKSPSEFSMCSFLMYWTWLRKGDDTDKLRSGAE</sequence>
<evidence type="ECO:0000313" key="1">
    <source>
        <dbReference type="EnsemblPlants" id="AET6Gv20273800.1"/>
    </source>
</evidence>
<dbReference type="EnsemblPlants" id="AET6Gv20273800.1">
    <property type="protein sequence ID" value="AET6Gv20273800.1"/>
    <property type="gene ID" value="AET6Gv20273800"/>
</dbReference>
<accession>A0A453N8D0</accession>
<evidence type="ECO:0000313" key="2">
    <source>
        <dbReference type="Proteomes" id="UP000015105"/>
    </source>
</evidence>
<proteinExistence type="predicted"/>
<reference evidence="1" key="3">
    <citation type="journal article" date="2017" name="Nature">
        <title>Genome sequence of the progenitor of the wheat D genome Aegilops tauschii.</title>
        <authorList>
            <person name="Luo M.C."/>
            <person name="Gu Y.Q."/>
            <person name="Puiu D."/>
            <person name="Wang H."/>
            <person name="Twardziok S.O."/>
            <person name="Deal K.R."/>
            <person name="Huo N."/>
            <person name="Zhu T."/>
            <person name="Wang L."/>
            <person name="Wang Y."/>
            <person name="McGuire P.E."/>
            <person name="Liu S."/>
            <person name="Long H."/>
            <person name="Ramasamy R.K."/>
            <person name="Rodriguez J.C."/>
            <person name="Van S.L."/>
            <person name="Yuan L."/>
            <person name="Wang Z."/>
            <person name="Xia Z."/>
            <person name="Xiao L."/>
            <person name="Anderson O.D."/>
            <person name="Ouyang S."/>
            <person name="Liang Y."/>
            <person name="Zimin A.V."/>
            <person name="Pertea G."/>
            <person name="Qi P."/>
            <person name="Bennetzen J.L."/>
            <person name="Dai X."/>
            <person name="Dawson M.W."/>
            <person name="Muller H.G."/>
            <person name="Kugler K."/>
            <person name="Rivarola-Duarte L."/>
            <person name="Spannagl M."/>
            <person name="Mayer K.F.X."/>
            <person name="Lu F.H."/>
            <person name="Bevan M.W."/>
            <person name="Leroy P."/>
            <person name="Li P."/>
            <person name="You F.M."/>
            <person name="Sun Q."/>
            <person name="Liu Z."/>
            <person name="Lyons E."/>
            <person name="Wicker T."/>
            <person name="Salzberg S.L."/>
            <person name="Devos K.M."/>
            <person name="Dvorak J."/>
        </authorList>
    </citation>
    <scope>NUCLEOTIDE SEQUENCE [LARGE SCALE GENOMIC DNA]</scope>
    <source>
        <strain evidence="1">cv. AL8/78</strain>
    </source>
</reference>
<reference evidence="1" key="4">
    <citation type="submission" date="2019-03" db="UniProtKB">
        <authorList>
            <consortium name="EnsemblPlants"/>
        </authorList>
    </citation>
    <scope>IDENTIFICATION</scope>
</reference>
<keyword evidence="2" id="KW-1185">Reference proteome</keyword>
<dbReference type="AlphaFoldDB" id="A0A453N8D0"/>
<name>A0A453N8D0_AEGTS</name>
<evidence type="ECO:0008006" key="3">
    <source>
        <dbReference type="Google" id="ProtNLM"/>
    </source>
</evidence>
<reference evidence="1" key="5">
    <citation type="journal article" date="2021" name="G3 (Bethesda)">
        <title>Aegilops tauschii genome assembly Aet v5.0 features greater sequence contiguity and improved annotation.</title>
        <authorList>
            <person name="Wang L."/>
            <person name="Zhu T."/>
            <person name="Rodriguez J.C."/>
            <person name="Deal K.R."/>
            <person name="Dubcovsky J."/>
            <person name="McGuire P.E."/>
            <person name="Lux T."/>
            <person name="Spannagl M."/>
            <person name="Mayer K.F.X."/>
            <person name="Baldrich P."/>
            <person name="Meyers B.C."/>
            <person name="Huo N."/>
            <person name="Gu Y.Q."/>
            <person name="Zhou H."/>
            <person name="Devos K.M."/>
            <person name="Bennetzen J.L."/>
            <person name="Unver T."/>
            <person name="Budak H."/>
            <person name="Gulick P.J."/>
            <person name="Galiba G."/>
            <person name="Kalapos B."/>
            <person name="Nelson D.R."/>
            <person name="Li P."/>
            <person name="You F.M."/>
            <person name="Luo M.C."/>
            <person name="Dvorak J."/>
        </authorList>
    </citation>
    <scope>NUCLEOTIDE SEQUENCE [LARGE SCALE GENOMIC DNA]</scope>
    <source>
        <strain evidence="1">cv. AL8/78</strain>
    </source>
</reference>
<reference evidence="2" key="1">
    <citation type="journal article" date="2014" name="Science">
        <title>Ancient hybridizations among the ancestral genomes of bread wheat.</title>
        <authorList>
            <consortium name="International Wheat Genome Sequencing Consortium,"/>
            <person name="Marcussen T."/>
            <person name="Sandve S.R."/>
            <person name="Heier L."/>
            <person name="Spannagl M."/>
            <person name="Pfeifer M."/>
            <person name="Jakobsen K.S."/>
            <person name="Wulff B.B."/>
            <person name="Steuernagel B."/>
            <person name="Mayer K.F."/>
            <person name="Olsen O.A."/>
        </authorList>
    </citation>
    <scope>NUCLEOTIDE SEQUENCE [LARGE SCALE GENOMIC DNA]</scope>
    <source>
        <strain evidence="2">cv. AL8/78</strain>
    </source>
</reference>
<reference evidence="2" key="2">
    <citation type="journal article" date="2017" name="Nat. Plants">
        <title>The Aegilops tauschii genome reveals multiple impacts of transposons.</title>
        <authorList>
            <person name="Zhao G."/>
            <person name="Zou C."/>
            <person name="Li K."/>
            <person name="Wang K."/>
            <person name="Li T."/>
            <person name="Gao L."/>
            <person name="Zhang X."/>
            <person name="Wang H."/>
            <person name="Yang Z."/>
            <person name="Liu X."/>
            <person name="Jiang W."/>
            <person name="Mao L."/>
            <person name="Kong X."/>
            <person name="Jiao Y."/>
            <person name="Jia J."/>
        </authorList>
    </citation>
    <scope>NUCLEOTIDE SEQUENCE [LARGE SCALE GENOMIC DNA]</scope>
    <source>
        <strain evidence="2">cv. AL8/78</strain>
    </source>
</reference>
<dbReference type="Gramene" id="AET6Gv20273800.1">
    <property type="protein sequence ID" value="AET6Gv20273800.1"/>
    <property type="gene ID" value="AET6Gv20273800"/>
</dbReference>